<protein>
    <submittedName>
        <fullName evidence="8">Major facilitator transporter</fullName>
    </submittedName>
</protein>
<dbReference type="CDD" id="cd17328">
    <property type="entry name" value="MFS_spinster_like"/>
    <property type="match status" value="1"/>
</dbReference>
<feature type="transmembrane region" description="Helical" evidence="6">
    <location>
        <begin position="19"/>
        <end position="35"/>
    </location>
</feature>
<sequence length="424" mass="43873">MSAPAAAETTSDTHGPTRAWSAVCVLAVVGTLNYADRFLPAVLAEPIREDLSLSDTAIGVINGFGFLAVYALIGIPIARISDRGAYGVVISGCLSLWGVMTMLGGAVQSGFQLAMTRVGVAIGEAGSTPAAHAYVARNFAPERRAAPLAVITLAIPLASAASLIGGGLLAQALGWRTAFVVMGAISVLFVPVVLAVVGRRQKPLVESVAVQQVPVKWWDILRKPSYLAIVAGAASISVAGYALTTFAPAFLMRARGMTLGDVGLQYGIASGVTGILGLLVVGKVADRLSARDPRWLLWLVALMTAALIPFSTLGLLVASPGLAVLFISLSYVVGTAYMAPSIAAIQRLVPAEQRATASAIFLFFSAILGSAGPFVAGLISDAMKAELGSGSLGRALLCVVPVMHLVAIGCYLLASRRYLRELVN</sequence>
<dbReference type="PROSITE" id="PS50850">
    <property type="entry name" value="MFS"/>
    <property type="match status" value="1"/>
</dbReference>
<dbReference type="EMBL" id="UGQM01000001">
    <property type="protein sequence ID" value="STZ43692.1"/>
    <property type="molecule type" value="Genomic_DNA"/>
</dbReference>
<dbReference type="InterPro" id="IPR036259">
    <property type="entry name" value="MFS_trans_sf"/>
</dbReference>
<feature type="transmembrane region" description="Helical" evidence="6">
    <location>
        <begin position="175"/>
        <end position="197"/>
    </location>
</feature>
<dbReference type="Proteomes" id="UP000254291">
    <property type="component" value="Unassembled WGS sequence"/>
</dbReference>
<keyword evidence="4 6" id="KW-1133">Transmembrane helix</keyword>
<dbReference type="RefSeq" id="WP_115327462.1">
    <property type="nucleotide sequence ID" value="NZ_JACKST010000149.1"/>
</dbReference>
<feature type="domain" description="Major facilitator superfamily (MFS) profile" evidence="7">
    <location>
        <begin position="22"/>
        <end position="418"/>
    </location>
</feature>
<reference evidence="8 9" key="1">
    <citation type="submission" date="2018-06" db="EMBL/GenBank/DDBJ databases">
        <authorList>
            <consortium name="Pathogen Informatics"/>
            <person name="Doyle S."/>
        </authorList>
    </citation>
    <scope>NUCLEOTIDE SEQUENCE [LARGE SCALE GENOMIC DNA]</scope>
    <source>
        <strain evidence="8 9">NCTC10742</strain>
    </source>
</reference>
<feature type="transmembrane region" description="Helical" evidence="6">
    <location>
        <begin position="296"/>
        <end position="317"/>
    </location>
</feature>
<dbReference type="Gene3D" id="1.20.1250.20">
    <property type="entry name" value="MFS general substrate transporter like domains"/>
    <property type="match status" value="1"/>
</dbReference>
<dbReference type="InterPro" id="IPR011701">
    <property type="entry name" value="MFS"/>
</dbReference>
<keyword evidence="3 6" id="KW-0812">Transmembrane</keyword>
<name>A0A378SLK6_9MYCO</name>
<dbReference type="Pfam" id="PF07690">
    <property type="entry name" value="MFS_1"/>
    <property type="match status" value="1"/>
</dbReference>
<dbReference type="PANTHER" id="PTHR23505:SF79">
    <property type="entry name" value="PROTEIN SPINSTER"/>
    <property type="match status" value="1"/>
</dbReference>
<feature type="transmembrane region" description="Helical" evidence="6">
    <location>
        <begin position="392"/>
        <end position="414"/>
    </location>
</feature>
<keyword evidence="2" id="KW-0813">Transport</keyword>
<feature type="transmembrane region" description="Helical" evidence="6">
    <location>
        <begin position="323"/>
        <end position="345"/>
    </location>
</feature>
<evidence type="ECO:0000256" key="1">
    <source>
        <dbReference type="ARBA" id="ARBA00004651"/>
    </source>
</evidence>
<dbReference type="GO" id="GO:0022857">
    <property type="term" value="F:transmembrane transporter activity"/>
    <property type="evidence" value="ECO:0007669"/>
    <property type="project" value="InterPro"/>
</dbReference>
<comment type="subcellular location">
    <subcellularLocation>
        <location evidence="1">Cell membrane</location>
        <topology evidence="1">Multi-pass membrane protein</topology>
    </subcellularLocation>
</comment>
<evidence type="ECO:0000256" key="5">
    <source>
        <dbReference type="ARBA" id="ARBA00023136"/>
    </source>
</evidence>
<evidence type="ECO:0000256" key="3">
    <source>
        <dbReference type="ARBA" id="ARBA00022692"/>
    </source>
</evidence>
<feature type="transmembrane region" description="Helical" evidence="6">
    <location>
        <begin position="263"/>
        <end position="284"/>
    </location>
</feature>
<feature type="transmembrane region" description="Helical" evidence="6">
    <location>
        <begin position="357"/>
        <end position="380"/>
    </location>
</feature>
<accession>A0A378SLK6</accession>
<evidence type="ECO:0000259" key="7">
    <source>
        <dbReference type="PROSITE" id="PS50850"/>
    </source>
</evidence>
<feature type="transmembrane region" description="Helical" evidence="6">
    <location>
        <begin position="56"/>
        <end position="78"/>
    </location>
</feature>
<feature type="transmembrane region" description="Helical" evidence="6">
    <location>
        <begin position="146"/>
        <end position="169"/>
    </location>
</feature>
<organism evidence="8 9">
    <name type="scientific">Mycolicibacterium gilvum</name>
    <dbReference type="NCBI Taxonomy" id="1804"/>
    <lineage>
        <taxon>Bacteria</taxon>
        <taxon>Bacillati</taxon>
        <taxon>Actinomycetota</taxon>
        <taxon>Actinomycetes</taxon>
        <taxon>Mycobacteriales</taxon>
        <taxon>Mycobacteriaceae</taxon>
        <taxon>Mycolicibacterium</taxon>
    </lineage>
</organism>
<dbReference type="InterPro" id="IPR020846">
    <property type="entry name" value="MFS_dom"/>
</dbReference>
<dbReference type="AlphaFoldDB" id="A0A378SLK6"/>
<evidence type="ECO:0000313" key="9">
    <source>
        <dbReference type="Proteomes" id="UP000254291"/>
    </source>
</evidence>
<gene>
    <name evidence="8" type="primary">yjjL</name>
    <name evidence="8" type="ORF">NCTC10742_02922</name>
</gene>
<evidence type="ECO:0000256" key="2">
    <source>
        <dbReference type="ARBA" id="ARBA00022448"/>
    </source>
</evidence>
<dbReference type="InterPro" id="IPR044770">
    <property type="entry name" value="MFS_spinster-like"/>
</dbReference>
<evidence type="ECO:0000313" key="8">
    <source>
        <dbReference type="EMBL" id="STZ43692.1"/>
    </source>
</evidence>
<keyword evidence="5 6" id="KW-0472">Membrane</keyword>
<dbReference type="PANTHER" id="PTHR23505">
    <property type="entry name" value="SPINSTER"/>
    <property type="match status" value="1"/>
</dbReference>
<evidence type="ECO:0000256" key="4">
    <source>
        <dbReference type="ARBA" id="ARBA00022989"/>
    </source>
</evidence>
<feature type="transmembrane region" description="Helical" evidence="6">
    <location>
        <begin position="84"/>
        <end position="107"/>
    </location>
</feature>
<dbReference type="GO" id="GO:0005886">
    <property type="term" value="C:plasma membrane"/>
    <property type="evidence" value="ECO:0007669"/>
    <property type="project" value="UniProtKB-SubCell"/>
</dbReference>
<evidence type="ECO:0000256" key="6">
    <source>
        <dbReference type="SAM" id="Phobius"/>
    </source>
</evidence>
<dbReference type="SUPFAM" id="SSF103473">
    <property type="entry name" value="MFS general substrate transporter"/>
    <property type="match status" value="1"/>
</dbReference>
<feature type="transmembrane region" description="Helical" evidence="6">
    <location>
        <begin position="226"/>
        <end position="251"/>
    </location>
</feature>
<proteinExistence type="predicted"/>